<keyword evidence="1" id="KW-0472">Membrane</keyword>
<feature type="transmembrane region" description="Helical" evidence="1">
    <location>
        <begin position="82"/>
        <end position="103"/>
    </location>
</feature>
<gene>
    <name evidence="2" type="ORF">KL86DYS1_10618</name>
</gene>
<accession>A0A212IZ23</accession>
<proteinExistence type="predicted"/>
<organism evidence="2">
    <name type="scientific">uncultured Dysgonomonas sp</name>
    <dbReference type="NCBI Taxonomy" id="206096"/>
    <lineage>
        <taxon>Bacteria</taxon>
        <taxon>Pseudomonadati</taxon>
        <taxon>Bacteroidota</taxon>
        <taxon>Bacteroidia</taxon>
        <taxon>Bacteroidales</taxon>
        <taxon>Dysgonomonadaceae</taxon>
        <taxon>Dysgonomonas</taxon>
        <taxon>environmental samples</taxon>
    </lineage>
</organism>
<reference evidence="2" key="1">
    <citation type="submission" date="2016-04" db="EMBL/GenBank/DDBJ databases">
        <authorList>
            <person name="Evans L.H."/>
            <person name="Alamgir A."/>
            <person name="Owens N."/>
            <person name="Weber N.D."/>
            <person name="Virtaneva K."/>
            <person name="Barbian K."/>
            <person name="Babar A."/>
            <person name="Rosenke K."/>
        </authorList>
    </citation>
    <scope>NUCLEOTIDE SEQUENCE</scope>
    <source>
        <strain evidence="2">86-1</strain>
    </source>
</reference>
<dbReference type="RefSeq" id="WP_296938512.1">
    <property type="nucleotide sequence ID" value="NZ_LT599032.1"/>
</dbReference>
<name>A0A212IZ23_9BACT</name>
<feature type="transmembrane region" description="Helical" evidence="1">
    <location>
        <begin position="290"/>
        <end position="317"/>
    </location>
</feature>
<evidence type="ECO:0000256" key="1">
    <source>
        <dbReference type="SAM" id="Phobius"/>
    </source>
</evidence>
<feature type="transmembrane region" description="Helical" evidence="1">
    <location>
        <begin position="194"/>
        <end position="210"/>
    </location>
</feature>
<evidence type="ECO:0000313" key="2">
    <source>
        <dbReference type="EMBL" id="SBV92473.1"/>
    </source>
</evidence>
<sequence>MSKHKIRHKKTCLNCSAFVETHYCPKCGQENSESRQSFHHLFTHFVFDFIHYDSSFWRTVKYLFLSPGKLSIEYMNGKRKSYVNPFTLYIFISFITFFIPSVLPDASKSNKNIEVEAEVTEAMKLRDSLIVTDPQGKLTAEKIDSKYKTLPKEKQILSPDGIMYKTGLAIVENSKDKQKNKEAIEFLIHNMPKVLFLYMPIFAFWLWLFHNKRKRFYFDSGIFTLHFFSVVLLSITICNVFSCLCDWIGIGWPAGLLWTFMVFYITFYFFRGCRRFYDDNRFISNLKSGVLVMINSFMIILITTLYAILGIYMVYIYHH</sequence>
<evidence type="ECO:0008006" key="3">
    <source>
        <dbReference type="Google" id="ProtNLM"/>
    </source>
</evidence>
<protein>
    <recommendedName>
        <fullName evidence="3">DUF3667 domain-containing protein</fullName>
    </recommendedName>
</protein>
<dbReference type="EMBL" id="FLUM01000001">
    <property type="protein sequence ID" value="SBV92473.1"/>
    <property type="molecule type" value="Genomic_DNA"/>
</dbReference>
<feature type="transmembrane region" description="Helical" evidence="1">
    <location>
        <begin position="248"/>
        <end position="270"/>
    </location>
</feature>
<dbReference type="AlphaFoldDB" id="A0A212IZ23"/>
<keyword evidence="1" id="KW-0812">Transmembrane</keyword>
<keyword evidence="1" id="KW-1133">Transmembrane helix</keyword>
<feature type="transmembrane region" description="Helical" evidence="1">
    <location>
        <begin position="222"/>
        <end position="242"/>
    </location>
</feature>
<dbReference type="Pfam" id="PF12412">
    <property type="entry name" value="DUF3667"/>
    <property type="match status" value="1"/>
</dbReference>
<dbReference type="InterPro" id="IPR022134">
    <property type="entry name" value="DUF3667"/>
</dbReference>